<reference evidence="1 2" key="1">
    <citation type="journal article" date="2019" name="Microbiol. Resour. Announc.">
        <title>Draft Genome Sequences of Type Strains of Gordonibacter faecihominis, Paraeggerthella hongkongensis, Parvibacter caecicola,Slackia equolifaciens, Slackia faecicanis, and Slackia isoflavoniconvertens.</title>
        <authorList>
            <person name="Danylec N."/>
            <person name="Stoll D.A."/>
            <person name="Dotsch A."/>
            <person name="Huch M."/>
        </authorList>
    </citation>
    <scope>NUCLEOTIDE SEQUENCE [LARGE SCALE GENOMIC DNA]</scope>
    <source>
        <strain evidence="1 2">DSM 18785</strain>
    </source>
</reference>
<protein>
    <submittedName>
        <fullName evidence="1">Uncharacterized protein</fullName>
    </submittedName>
</protein>
<organism evidence="1 2">
    <name type="scientific">Adlercreutzia equolifaciens subsp. celatus DSM 18785</name>
    <dbReference type="NCBI Taxonomy" id="1121021"/>
    <lineage>
        <taxon>Bacteria</taxon>
        <taxon>Bacillati</taxon>
        <taxon>Actinomycetota</taxon>
        <taxon>Coriobacteriia</taxon>
        <taxon>Eggerthellales</taxon>
        <taxon>Eggerthellaceae</taxon>
        <taxon>Adlercreutzia</taxon>
    </lineage>
</organism>
<dbReference type="AlphaFoldDB" id="A0A3N0AW19"/>
<evidence type="ECO:0000313" key="1">
    <source>
        <dbReference type="EMBL" id="RNL38699.1"/>
    </source>
</evidence>
<comment type="caution">
    <text evidence="1">The sequence shown here is derived from an EMBL/GenBank/DDBJ whole genome shotgun (WGS) entry which is preliminary data.</text>
</comment>
<proteinExistence type="predicted"/>
<evidence type="ECO:0000313" key="2">
    <source>
        <dbReference type="Proteomes" id="UP000278327"/>
    </source>
</evidence>
<name>A0A3N0AW19_9ACTN</name>
<sequence>MTPKEELCLQDSLDINLFHLVGVQQALWHVRDDSSEYPMCHMLAEAMSNSIKAIAIAMPEEWRKEYLFF</sequence>
<dbReference type="EMBL" id="QICA01000005">
    <property type="protein sequence ID" value="RNL38699.1"/>
    <property type="molecule type" value="Genomic_DNA"/>
</dbReference>
<keyword evidence="2" id="KW-1185">Reference proteome</keyword>
<dbReference type="RefSeq" id="WP_117283764.1">
    <property type="nucleotide sequence ID" value="NZ_JAMTCE010000004.1"/>
</dbReference>
<dbReference type="Proteomes" id="UP000278327">
    <property type="component" value="Unassembled WGS sequence"/>
</dbReference>
<accession>A0A3N0AW19</accession>
<gene>
    <name evidence="1" type="ORF">DMP10_04430</name>
</gene>